<name>A0A398B9M0_9BACI</name>
<dbReference type="EMBL" id="QWVT01000021">
    <property type="protein sequence ID" value="RID84406.1"/>
    <property type="molecule type" value="Genomic_DNA"/>
</dbReference>
<dbReference type="PANTHER" id="PTHR37810">
    <property type="entry name" value="IMMUNITY PROTEIN SDPI"/>
    <property type="match status" value="1"/>
</dbReference>
<evidence type="ECO:0000313" key="4">
    <source>
        <dbReference type="Proteomes" id="UP000265816"/>
    </source>
</evidence>
<feature type="transmembrane region" description="Helical" evidence="1">
    <location>
        <begin position="185"/>
        <end position="204"/>
    </location>
</feature>
<evidence type="ECO:0000256" key="1">
    <source>
        <dbReference type="SAM" id="Phobius"/>
    </source>
</evidence>
<proteinExistence type="predicted"/>
<evidence type="ECO:0000259" key="2">
    <source>
        <dbReference type="Pfam" id="PF07853"/>
    </source>
</evidence>
<keyword evidence="1" id="KW-0812">Transmembrane</keyword>
<organism evidence="3 4">
    <name type="scientific">Mesobacillus zeae</name>
    <dbReference type="NCBI Taxonomy" id="1917180"/>
    <lineage>
        <taxon>Bacteria</taxon>
        <taxon>Bacillati</taxon>
        <taxon>Bacillota</taxon>
        <taxon>Bacilli</taxon>
        <taxon>Bacillales</taxon>
        <taxon>Bacillaceae</taxon>
        <taxon>Mesobacillus</taxon>
    </lineage>
</organism>
<feature type="transmembrane region" description="Helical" evidence="1">
    <location>
        <begin position="160"/>
        <end position="179"/>
    </location>
</feature>
<evidence type="ECO:0000313" key="3">
    <source>
        <dbReference type="EMBL" id="RID84406.1"/>
    </source>
</evidence>
<keyword evidence="4" id="KW-1185">Reference proteome</keyword>
<comment type="caution">
    <text evidence="3">The sequence shown here is derived from an EMBL/GenBank/DDBJ whole genome shotgun (WGS) entry which is preliminary data.</text>
</comment>
<dbReference type="Pfam" id="PF07853">
    <property type="entry name" value="DUF1648"/>
    <property type="match status" value="1"/>
</dbReference>
<sequence length="211" mass="23933">MKKHLFPLILIILSAAVWLAVYSRLPAQIPTHWNFSGEADDYATKLNAMISQLGIMVLIYGTMAFLPKVDPRKANYRYFSKSYAIIMNAMLAIFFLLNLLVLFNALGVSVPMSTVVPAVIGLLFIILGNYFQRVRSNFFIGIRTPWTLSSENVWKKTHRLSGKLFFAGGVVMLLAVFLPEGPQEAVIITVITVILFIPYLYSYLEFRKEKK</sequence>
<dbReference type="RefSeq" id="WP_119113267.1">
    <property type="nucleotide sequence ID" value="NZ_CBCSEO010000007.1"/>
</dbReference>
<feature type="transmembrane region" description="Helical" evidence="1">
    <location>
        <begin position="47"/>
        <end position="66"/>
    </location>
</feature>
<dbReference type="OrthoDB" id="9808690at2"/>
<dbReference type="PANTHER" id="PTHR37810:SF5">
    <property type="entry name" value="IMMUNITY PROTEIN SDPI"/>
    <property type="match status" value="1"/>
</dbReference>
<protein>
    <submittedName>
        <fullName evidence="3">SdpI family protein</fullName>
    </submittedName>
</protein>
<dbReference type="AlphaFoldDB" id="A0A398B9M0"/>
<feature type="transmembrane region" description="Helical" evidence="1">
    <location>
        <begin position="86"/>
        <end position="106"/>
    </location>
</feature>
<feature type="transmembrane region" description="Helical" evidence="1">
    <location>
        <begin position="112"/>
        <end position="131"/>
    </location>
</feature>
<reference evidence="3 4" key="1">
    <citation type="submission" date="2018-08" db="EMBL/GenBank/DDBJ databases">
        <title>Bacillus jemisoniae sp. nov., Bacillus chryseoplanitiae sp. nov., Bacillus resnikiae sp. nov., and Bacillus frankliniae sp. nov., isolated from Viking spacecraft and associated surfaces.</title>
        <authorList>
            <person name="Seuylemezian A."/>
            <person name="Vaishampayan P."/>
        </authorList>
    </citation>
    <scope>NUCLEOTIDE SEQUENCE [LARGE SCALE GENOMIC DNA]</scope>
    <source>
        <strain evidence="3 4">JJ-247</strain>
    </source>
</reference>
<dbReference type="InterPro" id="IPR025962">
    <property type="entry name" value="SdpI/YhfL"/>
</dbReference>
<dbReference type="InterPro" id="IPR012867">
    <property type="entry name" value="DUF1648"/>
</dbReference>
<dbReference type="InterPro" id="IPR026272">
    <property type="entry name" value="SdpI"/>
</dbReference>
<gene>
    <name evidence="3" type="ORF">D1970_12790</name>
</gene>
<keyword evidence="1" id="KW-0472">Membrane</keyword>
<keyword evidence="1" id="KW-1133">Transmembrane helix</keyword>
<dbReference type="Pfam" id="PF13630">
    <property type="entry name" value="SdpI"/>
    <property type="match status" value="1"/>
</dbReference>
<dbReference type="Proteomes" id="UP000265816">
    <property type="component" value="Unassembled WGS sequence"/>
</dbReference>
<feature type="domain" description="DUF1648" evidence="2">
    <location>
        <begin position="9"/>
        <end position="48"/>
    </location>
</feature>
<dbReference type="PIRSF" id="PIRSF038959">
    <property type="entry name" value="SdpI"/>
    <property type="match status" value="1"/>
</dbReference>
<accession>A0A398B9M0</accession>
<dbReference type="GO" id="GO:0009636">
    <property type="term" value="P:response to toxic substance"/>
    <property type="evidence" value="ECO:0007669"/>
    <property type="project" value="TreeGrafter"/>
</dbReference>